<dbReference type="PANTHER" id="PTHR43278">
    <property type="entry name" value="NAD(P)H-DEPENDENT FMN-CONTAINING OXIDOREDUCTASE YWQN-RELATED"/>
    <property type="match status" value="1"/>
</dbReference>
<comment type="caution">
    <text evidence="4">The sequence shown here is derived from an EMBL/GenBank/DDBJ whole genome shotgun (WGS) entry which is preliminary data.</text>
</comment>
<organism evidence="4 5">
    <name type="scientific">Desulfosporosinus metallidurans</name>
    <dbReference type="NCBI Taxonomy" id="1888891"/>
    <lineage>
        <taxon>Bacteria</taxon>
        <taxon>Bacillati</taxon>
        <taxon>Bacillota</taxon>
        <taxon>Clostridia</taxon>
        <taxon>Eubacteriales</taxon>
        <taxon>Desulfitobacteriaceae</taxon>
        <taxon>Desulfosporosinus</taxon>
    </lineage>
</organism>
<keyword evidence="1" id="KW-0285">Flavoprotein</keyword>
<feature type="domain" description="NADPH-dependent FMN reductase-like" evidence="3">
    <location>
        <begin position="26"/>
        <end position="155"/>
    </location>
</feature>
<reference evidence="4 5" key="1">
    <citation type="submission" date="2016-09" db="EMBL/GenBank/DDBJ databases">
        <title>Complete genome of Desulfosporosinus sp. OL.</title>
        <authorList>
            <person name="Mardanov A."/>
            <person name="Beletsky A."/>
            <person name="Panova A."/>
            <person name="Karnachuk O."/>
            <person name="Ravin N."/>
        </authorList>
    </citation>
    <scope>NUCLEOTIDE SEQUENCE [LARGE SCALE GENOMIC DNA]</scope>
    <source>
        <strain evidence="4 5">OL</strain>
    </source>
</reference>
<sequence>MLFRDSLALGEFVYKLFKVKGRIALILGIGASARKDGITSAAVKAVLQASGMEYDYVSLTGKRINGCIGCTRCATDNFCKVKDDWNEIGEKMLKAEAIVFGAPNYYGTINALGHACLERTFCFRHRDVFSLKGKLGVVVSVEYSRETRNTVQTFITKMMQSNKIEIVGAVAARGYSQCYTCGYGASCSIGNVVKDHGFLDEIKSEHCPLHFDEQKDAIDQAYRAGKLLGSELKNKTLGFKTKGYEQV</sequence>
<evidence type="ECO:0000256" key="2">
    <source>
        <dbReference type="ARBA" id="ARBA00022643"/>
    </source>
</evidence>
<dbReference type="STRING" id="1888891.DSOL_3906"/>
<accession>A0A1Q8QMU5</accession>
<gene>
    <name evidence="4" type="ORF">DSOL_3906</name>
</gene>
<dbReference type="Proteomes" id="UP000186102">
    <property type="component" value="Unassembled WGS sequence"/>
</dbReference>
<dbReference type="EMBL" id="MLBF01000040">
    <property type="protein sequence ID" value="OLN28671.1"/>
    <property type="molecule type" value="Genomic_DNA"/>
</dbReference>
<evidence type="ECO:0000313" key="4">
    <source>
        <dbReference type="EMBL" id="OLN28671.1"/>
    </source>
</evidence>
<dbReference type="PANTHER" id="PTHR43278:SF1">
    <property type="entry name" value="IRON-SULFUR FLAVOPROTEIN MJ1083"/>
    <property type="match status" value="1"/>
</dbReference>
<dbReference type="InterPro" id="IPR051796">
    <property type="entry name" value="ISF_SsuE-like"/>
</dbReference>
<dbReference type="InterPro" id="IPR005025">
    <property type="entry name" value="FMN_Rdtase-like_dom"/>
</dbReference>
<dbReference type="AlphaFoldDB" id="A0A1Q8QMU5"/>
<dbReference type="Pfam" id="PF03358">
    <property type="entry name" value="FMN_red"/>
    <property type="match status" value="1"/>
</dbReference>
<keyword evidence="5" id="KW-1185">Reference proteome</keyword>
<dbReference type="SUPFAM" id="SSF52218">
    <property type="entry name" value="Flavoproteins"/>
    <property type="match status" value="1"/>
</dbReference>
<evidence type="ECO:0000256" key="1">
    <source>
        <dbReference type="ARBA" id="ARBA00022630"/>
    </source>
</evidence>
<keyword evidence="2" id="KW-0288">FMN</keyword>
<dbReference type="Gene3D" id="3.40.50.360">
    <property type="match status" value="1"/>
</dbReference>
<evidence type="ECO:0000259" key="3">
    <source>
        <dbReference type="Pfam" id="PF03358"/>
    </source>
</evidence>
<dbReference type="GO" id="GO:0016491">
    <property type="term" value="F:oxidoreductase activity"/>
    <property type="evidence" value="ECO:0007669"/>
    <property type="project" value="InterPro"/>
</dbReference>
<name>A0A1Q8QMU5_9FIRM</name>
<evidence type="ECO:0000313" key="5">
    <source>
        <dbReference type="Proteomes" id="UP000186102"/>
    </source>
</evidence>
<dbReference type="InterPro" id="IPR029039">
    <property type="entry name" value="Flavoprotein-like_sf"/>
</dbReference>
<protein>
    <submittedName>
        <fullName evidence="4">NADPH-dependent FMN reductase</fullName>
    </submittedName>
</protein>
<proteinExistence type="predicted"/>